<comment type="caution">
    <text evidence="2">The sequence shown here is derived from an EMBL/GenBank/DDBJ whole genome shotgun (WGS) entry which is preliminary data.</text>
</comment>
<dbReference type="EMBL" id="VXRG01000182">
    <property type="protein sequence ID" value="MXY95925.1"/>
    <property type="molecule type" value="Genomic_DNA"/>
</dbReference>
<feature type="domain" description="Glycosyltransferase 2-like" evidence="1">
    <location>
        <begin position="5"/>
        <end position="160"/>
    </location>
</feature>
<name>A0A6B0Z0E3_9CHLR</name>
<dbReference type="CDD" id="cd04179">
    <property type="entry name" value="DPM_DPG-synthase_like"/>
    <property type="match status" value="1"/>
</dbReference>
<evidence type="ECO:0000313" key="2">
    <source>
        <dbReference type="EMBL" id="MXY95925.1"/>
    </source>
</evidence>
<reference evidence="2" key="1">
    <citation type="submission" date="2019-09" db="EMBL/GenBank/DDBJ databases">
        <title>Characterisation of the sponge microbiome using genome-centric metagenomics.</title>
        <authorList>
            <person name="Engelberts J.P."/>
            <person name="Robbins S.J."/>
            <person name="De Goeij J.M."/>
            <person name="Aranda M."/>
            <person name="Bell S.C."/>
            <person name="Webster N.S."/>
        </authorList>
    </citation>
    <scope>NUCLEOTIDE SEQUENCE</scope>
    <source>
        <strain evidence="2">SB0664_bin_27</strain>
    </source>
</reference>
<dbReference type="InterPro" id="IPR050256">
    <property type="entry name" value="Glycosyltransferase_2"/>
</dbReference>
<proteinExistence type="predicted"/>
<gene>
    <name evidence="2" type="ORF">F4Y42_21000</name>
</gene>
<sequence>MDVDVIIPALNEAGNIPQLVREAAAQPVARVIVADNGSTDGTGPLAADAGAHVVVEPRRGYGYACAAGVAAATGDILLFLDGDFSSLPAEMPRLFLPVQQGQADLVLGSRVLGDILPGAMPPHQRFGNWLTSALMRQLYKVAVTDLGPYRAIRRDLLQELQMQEMTFGWPTEMMVKCARRGVPILEVPVSFAPRRAGQSKVSGTLRGSVLAAYYILGVTLRYAFTTR</sequence>
<accession>A0A6B0Z0E3</accession>
<dbReference type="InterPro" id="IPR001173">
    <property type="entry name" value="Glyco_trans_2-like"/>
</dbReference>
<evidence type="ECO:0000259" key="1">
    <source>
        <dbReference type="Pfam" id="PF00535"/>
    </source>
</evidence>
<organism evidence="2">
    <name type="scientific">Caldilineaceae bacterium SB0664_bin_27</name>
    <dbReference type="NCBI Taxonomy" id="2605260"/>
    <lineage>
        <taxon>Bacteria</taxon>
        <taxon>Bacillati</taxon>
        <taxon>Chloroflexota</taxon>
        <taxon>Caldilineae</taxon>
        <taxon>Caldilineales</taxon>
        <taxon>Caldilineaceae</taxon>
    </lineage>
</organism>
<dbReference type="PANTHER" id="PTHR48090:SF7">
    <property type="entry name" value="RFBJ PROTEIN"/>
    <property type="match status" value="1"/>
</dbReference>
<dbReference type="InterPro" id="IPR029044">
    <property type="entry name" value="Nucleotide-diphossugar_trans"/>
</dbReference>
<protein>
    <submittedName>
        <fullName evidence="2">Glycosyltransferase family 2 protein</fullName>
    </submittedName>
</protein>
<dbReference type="PANTHER" id="PTHR48090">
    <property type="entry name" value="UNDECAPRENYL-PHOSPHATE 4-DEOXY-4-FORMAMIDO-L-ARABINOSE TRANSFERASE-RELATED"/>
    <property type="match status" value="1"/>
</dbReference>
<keyword evidence="2" id="KW-0808">Transferase</keyword>
<dbReference type="SUPFAM" id="SSF53448">
    <property type="entry name" value="Nucleotide-diphospho-sugar transferases"/>
    <property type="match status" value="1"/>
</dbReference>
<dbReference type="Pfam" id="PF00535">
    <property type="entry name" value="Glycos_transf_2"/>
    <property type="match status" value="1"/>
</dbReference>
<dbReference type="Gene3D" id="3.90.550.10">
    <property type="entry name" value="Spore Coat Polysaccharide Biosynthesis Protein SpsA, Chain A"/>
    <property type="match status" value="1"/>
</dbReference>
<dbReference type="AlphaFoldDB" id="A0A6B0Z0E3"/>
<dbReference type="GO" id="GO:0016740">
    <property type="term" value="F:transferase activity"/>
    <property type="evidence" value="ECO:0007669"/>
    <property type="project" value="UniProtKB-KW"/>
</dbReference>